<dbReference type="InterPro" id="IPR002110">
    <property type="entry name" value="Ankyrin_rpt"/>
</dbReference>
<proteinExistence type="predicted"/>
<dbReference type="PROSITE" id="PS50088">
    <property type="entry name" value="ANK_REPEAT"/>
    <property type="match status" value="3"/>
</dbReference>
<name>D7FMM3_ECTSI</name>
<dbReference type="SMART" id="SM00248">
    <property type="entry name" value="ANK"/>
    <property type="match status" value="4"/>
</dbReference>
<dbReference type="EMBL" id="FN649749">
    <property type="protein sequence ID" value="CBJ25920.1"/>
    <property type="molecule type" value="Genomic_DNA"/>
</dbReference>
<feature type="region of interest" description="Disordered" evidence="4">
    <location>
        <begin position="202"/>
        <end position="276"/>
    </location>
</feature>
<keyword evidence="1" id="KW-0677">Repeat</keyword>
<dbReference type="InParanoid" id="D7FMM3"/>
<dbReference type="Pfam" id="PF12796">
    <property type="entry name" value="Ank_2"/>
    <property type="match status" value="1"/>
</dbReference>
<dbReference type="SUPFAM" id="SSF48403">
    <property type="entry name" value="Ankyrin repeat"/>
    <property type="match status" value="1"/>
</dbReference>
<feature type="repeat" description="ANK" evidence="3">
    <location>
        <begin position="383"/>
        <end position="415"/>
    </location>
</feature>
<feature type="compositionally biased region" description="Low complexity" evidence="4">
    <location>
        <begin position="164"/>
        <end position="177"/>
    </location>
</feature>
<keyword evidence="6" id="KW-1185">Reference proteome</keyword>
<keyword evidence="2 3" id="KW-0040">ANK repeat</keyword>
<dbReference type="AlphaFoldDB" id="D7FMM3"/>
<dbReference type="Proteomes" id="UP000002630">
    <property type="component" value="Linkage Group LG24"/>
</dbReference>
<dbReference type="EMBL" id="FN648214">
    <property type="protein sequence ID" value="CBJ25920.1"/>
    <property type="molecule type" value="Genomic_DNA"/>
</dbReference>
<gene>
    <name evidence="5" type="ORF">Esi_0017_0130</name>
</gene>
<dbReference type="GO" id="GO:0005634">
    <property type="term" value="C:nucleus"/>
    <property type="evidence" value="ECO:0007669"/>
    <property type="project" value="TreeGrafter"/>
</dbReference>
<dbReference type="eggNOG" id="KOG0504">
    <property type="taxonomic scope" value="Eukaryota"/>
</dbReference>
<feature type="region of interest" description="Disordered" evidence="4">
    <location>
        <begin position="498"/>
        <end position="543"/>
    </location>
</feature>
<evidence type="ECO:0000313" key="5">
    <source>
        <dbReference type="EMBL" id="CBJ25920.1"/>
    </source>
</evidence>
<organism evidence="5 6">
    <name type="scientific">Ectocarpus siliculosus</name>
    <name type="common">Brown alga</name>
    <name type="synonym">Conferva siliculosa</name>
    <dbReference type="NCBI Taxonomy" id="2880"/>
    <lineage>
        <taxon>Eukaryota</taxon>
        <taxon>Sar</taxon>
        <taxon>Stramenopiles</taxon>
        <taxon>Ochrophyta</taxon>
        <taxon>PX clade</taxon>
        <taxon>Phaeophyceae</taxon>
        <taxon>Ectocarpales</taxon>
        <taxon>Ectocarpaceae</taxon>
        <taxon>Ectocarpus</taxon>
    </lineage>
</organism>
<feature type="region of interest" description="Disordered" evidence="4">
    <location>
        <begin position="409"/>
        <end position="438"/>
    </location>
</feature>
<protein>
    <submittedName>
        <fullName evidence="5">Ankyrin</fullName>
    </submittedName>
</protein>
<evidence type="ECO:0000256" key="4">
    <source>
        <dbReference type="SAM" id="MobiDB-lite"/>
    </source>
</evidence>
<feature type="repeat" description="ANK" evidence="3">
    <location>
        <begin position="319"/>
        <end position="349"/>
    </location>
</feature>
<evidence type="ECO:0000256" key="2">
    <source>
        <dbReference type="ARBA" id="ARBA00023043"/>
    </source>
</evidence>
<dbReference type="InterPro" id="IPR036770">
    <property type="entry name" value="Ankyrin_rpt-contain_sf"/>
</dbReference>
<sequence length="575" mass="59449">MEGGKNGSVFDRASLRGRGEDLLVIVLKRSSRAQSTEWLRFPRVLSPDAKCLLQKREQCCEIRRKGEDILEFVMARASDEQWCRWLRLPLEHAVEAGKGWLVEPLLAAGAGLAGAVGGGGRREGGGKGAGTAAVAVPGPGKPSCSGGGCSGGCSGGGSAPPSPSQESPSVSTPASSSCGHTPHRTPVKQQAGLDFAWACSAPSTPPSCSTGPPSIRPDGGEPSASSGCSRNFGSQAPPSSPRCGSPGASSSPSPSSSGSTSSNGSDHASSHSPTAAAIASVTSDPLCLHRATMARDAGLMRELLAAGVDRNAVDLWDCTALHRAAEQERSAEHVRLLLAAGLNVRARDMEGYSPLHFAAARGAETAVVDLLAAGSCLSDRGNNGDSPLHSAVRFLSLPTVRILLDSDADEAAKNNDGQTPREVTGVHPDGRPLENQPGPVVPRKIVALLDAAVLRRKWKRRGWLVMLRARAQRQAALELVEAARTGCVVIVRKEDEGVAAGGSDAEARPCESGADGGGEPEKSEPEKGCGGGGDRDGCGGGVAVPERNQSEFYHLVGQTTLLTEEGVFQKVVQFL</sequence>
<feature type="repeat" description="ANK" evidence="3">
    <location>
        <begin position="350"/>
        <end position="382"/>
    </location>
</feature>
<feature type="compositionally biased region" description="Low complexity" evidence="4">
    <location>
        <begin position="202"/>
        <end position="213"/>
    </location>
</feature>
<dbReference type="STRING" id="2880.D7FMM3"/>
<feature type="compositionally biased region" description="Polar residues" evidence="4">
    <location>
        <begin position="223"/>
        <end position="236"/>
    </location>
</feature>
<dbReference type="PANTHER" id="PTHR24201:SF16">
    <property type="entry name" value="ANKYRIN-1-LIKE-RELATED"/>
    <property type="match status" value="1"/>
</dbReference>
<feature type="compositionally biased region" description="Low complexity" evidence="4">
    <location>
        <begin position="241"/>
        <end position="273"/>
    </location>
</feature>
<dbReference type="PANTHER" id="PTHR24201">
    <property type="entry name" value="ANK_REP_REGION DOMAIN-CONTAINING PROTEIN"/>
    <property type="match status" value="1"/>
</dbReference>
<reference evidence="5 6" key="1">
    <citation type="journal article" date="2010" name="Nature">
        <title>The Ectocarpus genome and the independent evolution of multicellularity in brown algae.</title>
        <authorList>
            <person name="Cock J.M."/>
            <person name="Sterck L."/>
            <person name="Rouze P."/>
            <person name="Scornet D."/>
            <person name="Allen A.E."/>
            <person name="Amoutzias G."/>
            <person name="Anthouard V."/>
            <person name="Artiguenave F."/>
            <person name="Aury J.M."/>
            <person name="Badger J.H."/>
            <person name="Beszteri B."/>
            <person name="Billiau K."/>
            <person name="Bonnet E."/>
            <person name="Bothwell J.H."/>
            <person name="Bowler C."/>
            <person name="Boyen C."/>
            <person name="Brownlee C."/>
            <person name="Carrano C.J."/>
            <person name="Charrier B."/>
            <person name="Cho G.Y."/>
            <person name="Coelho S.M."/>
            <person name="Collen J."/>
            <person name="Corre E."/>
            <person name="Da Silva C."/>
            <person name="Delage L."/>
            <person name="Delaroque N."/>
            <person name="Dittami S.M."/>
            <person name="Doulbeau S."/>
            <person name="Elias M."/>
            <person name="Farnham G."/>
            <person name="Gachon C.M."/>
            <person name="Gschloessl B."/>
            <person name="Heesch S."/>
            <person name="Jabbari K."/>
            <person name="Jubin C."/>
            <person name="Kawai H."/>
            <person name="Kimura K."/>
            <person name="Kloareg B."/>
            <person name="Kupper F.C."/>
            <person name="Lang D."/>
            <person name="Le Bail A."/>
            <person name="Leblanc C."/>
            <person name="Lerouge P."/>
            <person name="Lohr M."/>
            <person name="Lopez P.J."/>
            <person name="Martens C."/>
            <person name="Maumus F."/>
            <person name="Michel G."/>
            <person name="Miranda-Saavedra D."/>
            <person name="Morales J."/>
            <person name="Moreau H."/>
            <person name="Motomura T."/>
            <person name="Nagasato C."/>
            <person name="Napoli C.A."/>
            <person name="Nelson D.R."/>
            <person name="Nyvall-Collen P."/>
            <person name="Peters A.F."/>
            <person name="Pommier C."/>
            <person name="Potin P."/>
            <person name="Poulain J."/>
            <person name="Quesneville H."/>
            <person name="Read B."/>
            <person name="Rensing S.A."/>
            <person name="Ritter A."/>
            <person name="Rousvoal S."/>
            <person name="Samanta M."/>
            <person name="Samson G."/>
            <person name="Schroeder D.C."/>
            <person name="Segurens B."/>
            <person name="Strittmatter M."/>
            <person name="Tonon T."/>
            <person name="Tregear J.W."/>
            <person name="Valentin K."/>
            <person name="von Dassow P."/>
            <person name="Yamagishi T."/>
            <person name="Van de Peer Y."/>
            <person name="Wincker P."/>
        </authorList>
    </citation>
    <scope>NUCLEOTIDE SEQUENCE [LARGE SCALE GENOMIC DNA]</scope>
    <source>
        <strain evidence="6">Ec32 / CCAP1310/4</strain>
    </source>
</reference>
<dbReference type="Gene3D" id="1.25.40.20">
    <property type="entry name" value="Ankyrin repeat-containing domain"/>
    <property type="match status" value="1"/>
</dbReference>
<feature type="compositionally biased region" description="Basic and acidic residues" evidence="4">
    <location>
        <begin position="519"/>
        <end position="537"/>
    </location>
</feature>
<dbReference type="InterPro" id="IPR050776">
    <property type="entry name" value="Ank_Repeat/CDKN_Inhibitor"/>
</dbReference>
<dbReference type="PROSITE" id="PS50297">
    <property type="entry name" value="ANK_REP_REGION"/>
    <property type="match status" value="2"/>
</dbReference>
<accession>D7FMM3</accession>
<feature type="region of interest" description="Disordered" evidence="4">
    <location>
        <begin position="155"/>
        <end position="186"/>
    </location>
</feature>
<evidence type="ECO:0000313" key="6">
    <source>
        <dbReference type="Proteomes" id="UP000002630"/>
    </source>
</evidence>
<dbReference type="OrthoDB" id="191399at2759"/>
<evidence type="ECO:0000256" key="1">
    <source>
        <dbReference type="ARBA" id="ARBA00022737"/>
    </source>
</evidence>
<evidence type="ECO:0000256" key="3">
    <source>
        <dbReference type="PROSITE-ProRule" id="PRU00023"/>
    </source>
</evidence>